<dbReference type="InterPro" id="IPR011034">
    <property type="entry name" value="Formyl_transferase-like_C_sf"/>
</dbReference>
<evidence type="ECO:0000259" key="9">
    <source>
        <dbReference type="Pfam" id="PF00551"/>
    </source>
</evidence>
<dbReference type="PANTHER" id="PTHR11138">
    <property type="entry name" value="METHIONYL-TRNA FORMYLTRANSFERASE"/>
    <property type="match status" value="1"/>
</dbReference>
<evidence type="ECO:0000256" key="6">
    <source>
        <dbReference type="ARBA" id="ARBA00022917"/>
    </source>
</evidence>
<dbReference type="EMBL" id="QAYG01000001">
    <property type="protein sequence ID" value="PTW62671.1"/>
    <property type="molecule type" value="Genomic_DNA"/>
</dbReference>
<dbReference type="PANTHER" id="PTHR11138:SF5">
    <property type="entry name" value="METHIONYL-TRNA FORMYLTRANSFERASE, MITOCHONDRIAL"/>
    <property type="match status" value="1"/>
</dbReference>
<reference evidence="11 12" key="1">
    <citation type="submission" date="2018-04" db="EMBL/GenBank/DDBJ databases">
        <title>Genomic Encyclopedia of Archaeal and Bacterial Type Strains, Phase II (KMG-II): from individual species to whole genera.</title>
        <authorList>
            <person name="Goeker M."/>
        </authorList>
    </citation>
    <scope>NUCLEOTIDE SEQUENCE [LARGE SCALE GENOMIC DNA]</scope>
    <source>
        <strain evidence="11 12">DSM 23382</strain>
    </source>
</reference>
<dbReference type="InterPro" id="IPR044135">
    <property type="entry name" value="Met-tRNA-FMT_C"/>
</dbReference>
<protein>
    <recommendedName>
        <fullName evidence="4 8">Methionyl-tRNA formyltransferase</fullName>
        <ecNumber evidence="3 8">2.1.2.9</ecNumber>
    </recommendedName>
</protein>
<evidence type="ECO:0000313" key="11">
    <source>
        <dbReference type="EMBL" id="PTW62671.1"/>
    </source>
</evidence>
<evidence type="ECO:0000256" key="3">
    <source>
        <dbReference type="ARBA" id="ARBA00012261"/>
    </source>
</evidence>
<sequence>MSLRVVFMGTPDFSVPTLMEIIGQGHEVVACYTQPPRPAGRGMEERPSPVEVKAEAFHIPVYTPRTLKSPIERESFLSHEADVAVVVAYGLILPRDVLIAPVHGCLNLHASLLPRWRGAAPINRAIMAGDTETGVEVMRMEEGLDTGPVCMAEKMAIGPDMTAGELHDALSRLGADLVGRALAALSRGALGAEPQSQEGVTYASKISKDETRIDWSRPAAEVHNHIRGLSPFPGAWCEVPRGENTERVKVLRSTAAAGSGKPGEVLDAMTIACGEGAVRLTQVQRAGKRPMDAQEFLRGSRIEPGTILP</sequence>
<organism evidence="11 12">
    <name type="scientific">Breoghania corrubedonensis</name>
    <dbReference type="NCBI Taxonomy" id="665038"/>
    <lineage>
        <taxon>Bacteria</taxon>
        <taxon>Pseudomonadati</taxon>
        <taxon>Pseudomonadota</taxon>
        <taxon>Alphaproteobacteria</taxon>
        <taxon>Hyphomicrobiales</taxon>
        <taxon>Stappiaceae</taxon>
        <taxon>Breoghania</taxon>
    </lineage>
</organism>
<dbReference type="AlphaFoldDB" id="A0A2T5VFY9"/>
<comment type="caution">
    <text evidence="11">The sequence shown here is derived from an EMBL/GenBank/DDBJ whole genome shotgun (WGS) entry which is preliminary data.</text>
</comment>
<dbReference type="GO" id="GO:0004479">
    <property type="term" value="F:methionyl-tRNA formyltransferase activity"/>
    <property type="evidence" value="ECO:0007669"/>
    <property type="project" value="UniProtKB-UniRule"/>
</dbReference>
<dbReference type="Pfam" id="PF02911">
    <property type="entry name" value="Formyl_trans_C"/>
    <property type="match status" value="1"/>
</dbReference>
<evidence type="ECO:0000259" key="10">
    <source>
        <dbReference type="Pfam" id="PF02911"/>
    </source>
</evidence>
<dbReference type="EC" id="2.1.2.9" evidence="3 8"/>
<gene>
    <name evidence="8" type="primary">fmt</name>
    <name evidence="11" type="ORF">C8N35_101718</name>
</gene>
<dbReference type="InterPro" id="IPR005794">
    <property type="entry name" value="Fmt"/>
</dbReference>
<comment type="similarity">
    <text evidence="2 8">Belongs to the Fmt family.</text>
</comment>
<dbReference type="SUPFAM" id="SSF50486">
    <property type="entry name" value="FMT C-terminal domain-like"/>
    <property type="match status" value="1"/>
</dbReference>
<dbReference type="InterPro" id="IPR041711">
    <property type="entry name" value="Met-tRNA-FMT_N"/>
</dbReference>
<dbReference type="HAMAP" id="MF_00182">
    <property type="entry name" value="Formyl_trans"/>
    <property type="match status" value="1"/>
</dbReference>
<comment type="catalytic activity">
    <reaction evidence="7 8">
        <text>L-methionyl-tRNA(fMet) + (6R)-10-formyltetrahydrofolate = N-formyl-L-methionyl-tRNA(fMet) + (6S)-5,6,7,8-tetrahydrofolate + H(+)</text>
        <dbReference type="Rhea" id="RHEA:24380"/>
        <dbReference type="Rhea" id="RHEA-COMP:9952"/>
        <dbReference type="Rhea" id="RHEA-COMP:9953"/>
        <dbReference type="ChEBI" id="CHEBI:15378"/>
        <dbReference type="ChEBI" id="CHEBI:57453"/>
        <dbReference type="ChEBI" id="CHEBI:78530"/>
        <dbReference type="ChEBI" id="CHEBI:78844"/>
        <dbReference type="ChEBI" id="CHEBI:195366"/>
        <dbReference type="EC" id="2.1.2.9"/>
    </reaction>
</comment>
<feature type="domain" description="Formyl transferase N-terminal" evidence="9">
    <location>
        <begin position="4"/>
        <end position="177"/>
    </location>
</feature>
<dbReference type="InterPro" id="IPR036477">
    <property type="entry name" value="Formyl_transf_N_sf"/>
</dbReference>
<dbReference type="InterPro" id="IPR005793">
    <property type="entry name" value="Formyl_trans_C"/>
</dbReference>
<dbReference type="NCBIfam" id="TIGR00460">
    <property type="entry name" value="fmt"/>
    <property type="match status" value="1"/>
</dbReference>
<dbReference type="InterPro" id="IPR037022">
    <property type="entry name" value="Formyl_trans_C_sf"/>
</dbReference>
<accession>A0A2T5VFY9</accession>
<keyword evidence="5 8" id="KW-0808">Transferase</keyword>
<name>A0A2T5VFY9_9HYPH</name>
<evidence type="ECO:0000256" key="1">
    <source>
        <dbReference type="ARBA" id="ARBA00002606"/>
    </source>
</evidence>
<dbReference type="GO" id="GO:0005829">
    <property type="term" value="C:cytosol"/>
    <property type="evidence" value="ECO:0007669"/>
    <property type="project" value="TreeGrafter"/>
</dbReference>
<evidence type="ECO:0000313" key="12">
    <source>
        <dbReference type="Proteomes" id="UP000244081"/>
    </source>
</evidence>
<evidence type="ECO:0000256" key="8">
    <source>
        <dbReference type="HAMAP-Rule" id="MF_00182"/>
    </source>
</evidence>
<keyword evidence="12" id="KW-1185">Reference proteome</keyword>
<dbReference type="OrthoDB" id="9802815at2"/>
<dbReference type="RefSeq" id="WP_107988206.1">
    <property type="nucleotide sequence ID" value="NZ_QAYG01000001.1"/>
</dbReference>
<dbReference type="Proteomes" id="UP000244081">
    <property type="component" value="Unassembled WGS sequence"/>
</dbReference>
<comment type="function">
    <text evidence="1 8">Attaches a formyl group to the free amino group of methionyl-tRNA(fMet). The formyl group appears to play a dual role in the initiator identity of N-formylmethionyl-tRNA by promoting its recognition by IF2 and preventing the misappropriation of this tRNA by the elongation apparatus.</text>
</comment>
<dbReference type="SUPFAM" id="SSF53328">
    <property type="entry name" value="Formyltransferase"/>
    <property type="match status" value="1"/>
</dbReference>
<keyword evidence="6 8" id="KW-0648">Protein biosynthesis</keyword>
<feature type="domain" description="Formyl transferase C-terminal" evidence="10">
    <location>
        <begin position="205"/>
        <end position="300"/>
    </location>
</feature>
<dbReference type="InterPro" id="IPR002376">
    <property type="entry name" value="Formyl_transf_N"/>
</dbReference>
<proteinExistence type="inferred from homology"/>
<evidence type="ECO:0000256" key="7">
    <source>
        <dbReference type="ARBA" id="ARBA00048558"/>
    </source>
</evidence>
<dbReference type="Gene3D" id="3.40.50.170">
    <property type="entry name" value="Formyl transferase, N-terminal domain"/>
    <property type="match status" value="1"/>
</dbReference>
<evidence type="ECO:0000256" key="5">
    <source>
        <dbReference type="ARBA" id="ARBA00022679"/>
    </source>
</evidence>
<dbReference type="CDD" id="cd08646">
    <property type="entry name" value="FMT_core_Met-tRNA-FMT_N"/>
    <property type="match status" value="1"/>
</dbReference>
<dbReference type="Pfam" id="PF00551">
    <property type="entry name" value="Formyl_trans_N"/>
    <property type="match status" value="1"/>
</dbReference>
<dbReference type="FunFam" id="3.40.50.12230:FF:000001">
    <property type="entry name" value="Methionyl-tRNA formyltransferase"/>
    <property type="match status" value="1"/>
</dbReference>
<dbReference type="CDD" id="cd08704">
    <property type="entry name" value="Met_tRNA_FMT_C"/>
    <property type="match status" value="1"/>
</dbReference>
<evidence type="ECO:0000256" key="4">
    <source>
        <dbReference type="ARBA" id="ARBA00016014"/>
    </source>
</evidence>
<evidence type="ECO:0000256" key="2">
    <source>
        <dbReference type="ARBA" id="ARBA00010699"/>
    </source>
</evidence>
<feature type="binding site" evidence="8">
    <location>
        <begin position="111"/>
        <end position="114"/>
    </location>
    <ligand>
        <name>(6S)-5,6,7,8-tetrahydrofolate</name>
        <dbReference type="ChEBI" id="CHEBI:57453"/>
    </ligand>
</feature>
<dbReference type="Gene3D" id="3.10.25.10">
    <property type="entry name" value="Formyl transferase, C-terminal domain"/>
    <property type="match status" value="1"/>
</dbReference>